<dbReference type="Proteomes" id="UP000220106">
    <property type="component" value="Unassembled WGS sequence"/>
</dbReference>
<dbReference type="EMBL" id="NUEQ01000013">
    <property type="protein sequence ID" value="PEJ35065.1"/>
    <property type="molecule type" value="Genomic_DNA"/>
</dbReference>
<evidence type="ECO:0000313" key="3">
    <source>
        <dbReference type="EMBL" id="PEJ35065.1"/>
    </source>
</evidence>
<feature type="domain" description="Flagellar hook-length control protein-like C-terminal" evidence="2">
    <location>
        <begin position="321"/>
        <end position="392"/>
    </location>
</feature>
<name>A0AAX0S654_9BACI</name>
<gene>
    <name evidence="3" type="ORF">CN689_07040</name>
</gene>
<dbReference type="InterPro" id="IPR021136">
    <property type="entry name" value="Flagellar_hook_control-like_C"/>
</dbReference>
<evidence type="ECO:0000313" key="4">
    <source>
        <dbReference type="Proteomes" id="UP000220106"/>
    </source>
</evidence>
<dbReference type="AlphaFoldDB" id="A0AAX0S654"/>
<proteinExistence type="predicted"/>
<protein>
    <recommendedName>
        <fullName evidence="2">Flagellar hook-length control protein-like C-terminal domain-containing protein</fullName>
    </recommendedName>
</protein>
<reference evidence="3 4" key="1">
    <citation type="submission" date="2017-09" db="EMBL/GenBank/DDBJ databases">
        <title>Large-scale bioinformatics analysis of Bacillus genomes uncovers conserved roles of natural products in bacterial physiology.</title>
        <authorList>
            <consortium name="Agbiome Team Llc"/>
            <person name="Bleich R.M."/>
            <person name="Kirk G.J."/>
            <person name="Santa Maria K.C."/>
            <person name="Allen S.E."/>
            <person name="Farag S."/>
            <person name="Shank E.A."/>
            <person name="Bowers A."/>
        </authorList>
    </citation>
    <scope>NUCLEOTIDE SEQUENCE [LARGE SCALE GENOMIC DNA]</scope>
    <source>
        <strain evidence="3 4">AFS003229</strain>
    </source>
</reference>
<sequence>MNLAINSLFPLASVSQTVQLKQNQGMKLGFGSVLQSAVGAAAGSPLDTESLRLSNEGLSTLKDLLDILKLNSISDLEEESVADDPLVNNQGDVRTLLFQLLKRLSGNNEENLTEFFTTIEEINLEQEPEDLRLDSQSLLSANVMELYTILKQVASLSEEEWKQLPLEGTANLLKLVKFHDLLSENKDMTQDEATIHKQMKNLLEGISGKLEKWLPNQQQKTNTNLDFSLLLEKGQNKTLETVKSAFSKLTGSDKVGKDGTNSTDLTLKTADSSIYQGSGMSFQMTKLEQFVLTAAKGGQTVRQEEFVKQFESILSKANFTGANGVNKLLIKLNPEHLGSLRIELIQKDGMMTAKILATSAQAKDVLEKQIHGLKQAFNGHNIQIEKIEVSQAYNAFNSEKFSQKDADEQNRQQENNRESNDETESEFIGSFAEALLNLEV</sequence>
<dbReference type="InterPro" id="IPR038610">
    <property type="entry name" value="FliK-like_C_sf"/>
</dbReference>
<evidence type="ECO:0000256" key="1">
    <source>
        <dbReference type="SAM" id="MobiDB-lite"/>
    </source>
</evidence>
<evidence type="ECO:0000259" key="2">
    <source>
        <dbReference type="Pfam" id="PF02120"/>
    </source>
</evidence>
<accession>A0AAX0S654</accession>
<dbReference type="Pfam" id="PF02120">
    <property type="entry name" value="Flg_hook"/>
    <property type="match status" value="1"/>
</dbReference>
<comment type="caution">
    <text evidence="3">The sequence shown here is derived from an EMBL/GenBank/DDBJ whole genome shotgun (WGS) entry which is preliminary data.</text>
</comment>
<dbReference type="CDD" id="cd17470">
    <property type="entry name" value="T3SS_Flik_C"/>
    <property type="match status" value="1"/>
</dbReference>
<feature type="region of interest" description="Disordered" evidence="1">
    <location>
        <begin position="400"/>
        <end position="426"/>
    </location>
</feature>
<feature type="compositionally biased region" description="Basic and acidic residues" evidence="1">
    <location>
        <begin position="401"/>
        <end position="420"/>
    </location>
</feature>
<dbReference type="RefSeq" id="WP_098175350.1">
    <property type="nucleotide sequence ID" value="NZ_NUEQ01000013.1"/>
</dbReference>
<organism evidence="3 4">
    <name type="scientific">Peribacillus butanolivorans</name>
    <dbReference type="NCBI Taxonomy" id="421767"/>
    <lineage>
        <taxon>Bacteria</taxon>
        <taxon>Bacillati</taxon>
        <taxon>Bacillota</taxon>
        <taxon>Bacilli</taxon>
        <taxon>Bacillales</taxon>
        <taxon>Bacillaceae</taxon>
        <taxon>Peribacillus</taxon>
    </lineage>
</organism>
<dbReference type="Gene3D" id="3.30.750.140">
    <property type="match status" value="1"/>
</dbReference>